<reference evidence="6" key="1">
    <citation type="journal article" date="2009" name="Science">
        <title>The B73 maize genome: complexity, diversity, and dynamics.</title>
        <authorList>
            <person name="Schnable P.S."/>
            <person name="Ware D."/>
            <person name="Fulton R.S."/>
            <person name="Stein J.C."/>
            <person name="Wei F."/>
            <person name="Pasternak S."/>
            <person name="Liang C."/>
            <person name="Zhang J."/>
            <person name="Fulton L."/>
            <person name="Graves T.A."/>
            <person name="Minx P."/>
            <person name="Reily A.D."/>
            <person name="Courtney L."/>
            <person name="Kruchowski S.S."/>
            <person name="Tomlinson C."/>
            <person name="Strong C."/>
            <person name="Delehaunty K."/>
            <person name="Fronick C."/>
            <person name="Courtney B."/>
            <person name="Rock S.M."/>
            <person name="Belter E."/>
            <person name="Du F."/>
            <person name="Kim K."/>
            <person name="Abbott R.M."/>
            <person name="Cotton M."/>
            <person name="Levy A."/>
            <person name="Marchetto P."/>
            <person name="Ochoa K."/>
            <person name="Jackson S.M."/>
            <person name="Gillam B."/>
            <person name="Chen W."/>
            <person name="Yan L."/>
            <person name="Higginbotham J."/>
            <person name="Cardenas M."/>
            <person name="Waligorski J."/>
            <person name="Applebaum E."/>
            <person name="Phelps L."/>
            <person name="Falcone J."/>
            <person name="Kanchi K."/>
            <person name="Thane T."/>
            <person name="Scimone A."/>
            <person name="Thane N."/>
            <person name="Henke J."/>
            <person name="Wang T."/>
            <person name="Ruppert J."/>
            <person name="Shah N."/>
            <person name="Rotter K."/>
            <person name="Hodges J."/>
            <person name="Ingenthron E."/>
            <person name="Cordes M."/>
            <person name="Kohlberg S."/>
            <person name="Sgro J."/>
            <person name="Delgado B."/>
            <person name="Mead K."/>
            <person name="Chinwalla A."/>
            <person name="Leonard S."/>
            <person name="Crouse K."/>
            <person name="Collura K."/>
            <person name="Kudrna D."/>
            <person name="Currie J."/>
            <person name="He R."/>
            <person name="Angelova A."/>
            <person name="Rajasekar S."/>
            <person name="Mueller T."/>
            <person name="Lomeli R."/>
            <person name="Scara G."/>
            <person name="Ko A."/>
            <person name="Delaney K."/>
            <person name="Wissotski M."/>
            <person name="Lopez G."/>
            <person name="Campos D."/>
            <person name="Braidotti M."/>
            <person name="Ashley E."/>
            <person name="Golser W."/>
            <person name="Kim H."/>
            <person name="Lee S."/>
            <person name="Lin J."/>
            <person name="Dujmic Z."/>
            <person name="Kim W."/>
            <person name="Talag J."/>
            <person name="Zuccolo A."/>
            <person name="Fan C."/>
            <person name="Sebastian A."/>
            <person name="Kramer M."/>
            <person name="Spiegel L."/>
            <person name="Nascimento L."/>
            <person name="Zutavern T."/>
            <person name="Miller B."/>
            <person name="Ambroise C."/>
            <person name="Muller S."/>
            <person name="Spooner W."/>
            <person name="Narechania A."/>
            <person name="Ren L."/>
            <person name="Wei S."/>
            <person name="Kumari S."/>
            <person name="Faga B."/>
            <person name="Levy M.J."/>
            <person name="McMahan L."/>
            <person name="Van Buren P."/>
            <person name="Vaughn M.W."/>
            <person name="Ying K."/>
            <person name="Yeh C.-T."/>
            <person name="Emrich S.J."/>
            <person name="Jia Y."/>
            <person name="Kalyanaraman A."/>
            <person name="Hsia A.-P."/>
            <person name="Barbazuk W.B."/>
            <person name="Baucom R.S."/>
            <person name="Brutnell T.P."/>
            <person name="Carpita N.C."/>
            <person name="Chaparro C."/>
            <person name="Chia J.-M."/>
            <person name="Deragon J.-M."/>
            <person name="Estill J.C."/>
            <person name="Fu Y."/>
            <person name="Jeddeloh J.A."/>
            <person name="Han Y."/>
            <person name="Lee H."/>
            <person name="Li P."/>
            <person name="Lisch D.R."/>
            <person name="Liu S."/>
            <person name="Liu Z."/>
            <person name="Nagel D.H."/>
            <person name="McCann M.C."/>
            <person name="SanMiguel P."/>
            <person name="Myers A.M."/>
            <person name="Nettleton D."/>
            <person name="Nguyen J."/>
            <person name="Penning B.W."/>
            <person name="Ponnala L."/>
            <person name="Schneider K.L."/>
            <person name="Schwartz D.C."/>
            <person name="Sharma A."/>
            <person name="Soderlund C."/>
            <person name="Springer N.M."/>
            <person name="Sun Q."/>
            <person name="Wang H."/>
            <person name="Waterman M."/>
            <person name="Westerman R."/>
            <person name="Wolfgruber T.K."/>
            <person name="Yang L."/>
            <person name="Yu Y."/>
            <person name="Zhang L."/>
            <person name="Zhou S."/>
            <person name="Zhu Q."/>
            <person name="Bennetzen J.L."/>
            <person name="Dawe R.K."/>
            <person name="Jiang J."/>
            <person name="Jiang N."/>
            <person name="Presting G.G."/>
            <person name="Wessler S.R."/>
            <person name="Aluru S."/>
            <person name="Martienssen R.A."/>
            <person name="Clifton S.W."/>
            <person name="McCombie W.R."/>
            <person name="Wing R.A."/>
            <person name="Wilson R.K."/>
        </authorList>
    </citation>
    <scope>NUCLEOTIDE SEQUENCE [LARGE SCALE GENOMIC DNA]</scope>
    <source>
        <strain evidence="6">cv. B73</strain>
    </source>
</reference>
<dbReference type="InParanoid" id="A0A804NL80"/>
<evidence type="ECO:0000313" key="6">
    <source>
        <dbReference type="Proteomes" id="UP000007305"/>
    </source>
</evidence>
<proteinExistence type="inferred from homology"/>
<dbReference type="InterPro" id="IPR000010">
    <property type="entry name" value="Cystatin_dom"/>
</dbReference>
<feature type="domain" description="Cystatin" evidence="4">
    <location>
        <begin position="100"/>
        <end position="162"/>
    </location>
</feature>
<name>A0A804NL80_MAIZE</name>
<reference evidence="5" key="3">
    <citation type="submission" date="2021-05" db="UniProtKB">
        <authorList>
            <consortium name="EnsemblPlants"/>
        </authorList>
    </citation>
    <scope>IDENTIFICATION</scope>
    <source>
        <strain evidence="5">cv. B73</strain>
    </source>
</reference>
<dbReference type="CDD" id="cd00042">
    <property type="entry name" value="CY"/>
    <property type="match status" value="1"/>
</dbReference>
<evidence type="ECO:0000259" key="4">
    <source>
        <dbReference type="Pfam" id="PF16845"/>
    </source>
</evidence>
<dbReference type="PANTHER" id="PTHR47364:SF2">
    <property type="entry name" value="CYSTEINE PROTEINASE INHIBITOR 5"/>
    <property type="match status" value="1"/>
</dbReference>
<evidence type="ECO:0000256" key="1">
    <source>
        <dbReference type="ARBA" id="ARBA00007233"/>
    </source>
</evidence>
<accession>A0A804NL80</accession>
<comment type="similarity">
    <text evidence="1">Belongs to the cystatin family. Phytocystatin subfamily.</text>
</comment>
<dbReference type="PANTHER" id="PTHR47364">
    <property type="entry name" value="CYSTEINE PROTEINASE INHIBITOR 5"/>
    <property type="match status" value="1"/>
</dbReference>
<dbReference type="Gramene" id="Zm00001eb168970_T001">
    <property type="protein sequence ID" value="Zm00001eb168970_P001"/>
    <property type="gene ID" value="Zm00001eb168970"/>
</dbReference>
<keyword evidence="2" id="KW-0646">Protease inhibitor</keyword>
<organism evidence="5 6">
    <name type="scientific">Zea mays</name>
    <name type="common">Maize</name>
    <dbReference type="NCBI Taxonomy" id="4577"/>
    <lineage>
        <taxon>Eukaryota</taxon>
        <taxon>Viridiplantae</taxon>
        <taxon>Streptophyta</taxon>
        <taxon>Embryophyta</taxon>
        <taxon>Tracheophyta</taxon>
        <taxon>Spermatophyta</taxon>
        <taxon>Magnoliopsida</taxon>
        <taxon>Liliopsida</taxon>
        <taxon>Poales</taxon>
        <taxon>Poaceae</taxon>
        <taxon>PACMAD clade</taxon>
        <taxon>Panicoideae</taxon>
        <taxon>Andropogonodae</taxon>
        <taxon>Andropogoneae</taxon>
        <taxon>Tripsacinae</taxon>
        <taxon>Zea</taxon>
    </lineage>
</organism>
<dbReference type="Proteomes" id="UP000007305">
    <property type="component" value="Chromosome 4"/>
</dbReference>
<protein>
    <recommendedName>
        <fullName evidence="4">Cystatin domain-containing protein</fullName>
    </recommendedName>
</protein>
<keyword evidence="6" id="KW-1185">Reference proteome</keyword>
<evidence type="ECO:0000313" key="5">
    <source>
        <dbReference type="EnsemblPlants" id="Zm00001eb168970_P001"/>
    </source>
</evidence>
<sequence>MPWLRESEKNRANEMGVNYCCEIAAMWTDLADIGACTAEKKEEVVERDDRASICGRRSSWASPSHGVVGRHRCCTGSSVAIWRSARAAGVTTLSGQYVKIENVKDPYVQGVGEWAVKEHNRQTGESLEFAEVVSGMEQVVAGTNYKLNLATKDPTSSYQAVLPSSCV</sequence>
<evidence type="ECO:0000256" key="3">
    <source>
        <dbReference type="ARBA" id="ARBA00022704"/>
    </source>
</evidence>
<keyword evidence="3" id="KW-0789">Thiol protease inhibitor</keyword>
<dbReference type="GO" id="GO:0004869">
    <property type="term" value="F:cysteine-type endopeptidase inhibitor activity"/>
    <property type="evidence" value="ECO:0007669"/>
    <property type="project" value="UniProtKB-KW"/>
</dbReference>
<dbReference type="SUPFAM" id="SSF54403">
    <property type="entry name" value="Cystatin/monellin"/>
    <property type="match status" value="1"/>
</dbReference>
<evidence type="ECO:0000256" key="2">
    <source>
        <dbReference type="ARBA" id="ARBA00022690"/>
    </source>
</evidence>
<dbReference type="Pfam" id="PF16845">
    <property type="entry name" value="SQAPI"/>
    <property type="match status" value="1"/>
</dbReference>
<dbReference type="EnsemblPlants" id="Zm00001eb168970_T001">
    <property type="protein sequence ID" value="Zm00001eb168970_P001"/>
    <property type="gene ID" value="Zm00001eb168970"/>
</dbReference>
<dbReference type="InterPro" id="IPR046350">
    <property type="entry name" value="Cystatin_sf"/>
</dbReference>
<dbReference type="Gene3D" id="3.10.450.10">
    <property type="match status" value="1"/>
</dbReference>
<reference evidence="5" key="2">
    <citation type="submission" date="2019-07" db="EMBL/GenBank/DDBJ databases">
        <authorList>
            <person name="Seetharam A."/>
            <person name="Woodhouse M."/>
            <person name="Cannon E."/>
        </authorList>
    </citation>
    <scope>NUCLEOTIDE SEQUENCE [LARGE SCALE GENOMIC DNA]</scope>
    <source>
        <strain evidence="5">cv. B73</strain>
    </source>
</reference>
<dbReference type="AlphaFoldDB" id="A0A804NL80"/>